<protein>
    <submittedName>
        <fullName evidence="2">Uncharacterized protein</fullName>
    </submittedName>
</protein>
<keyword evidence="3" id="KW-1185">Reference proteome</keyword>
<dbReference type="OrthoDB" id="502123at2"/>
<dbReference type="EMBL" id="CP003642">
    <property type="protein sequence ID" value="AFZ27105.1"/>
    <property type="molecule type" value="Genomic_DNA"/>
</dbReference>
<evidence type="ECO:0000313" key="2">
    <source>
        <dbReference type="EMBL" id="AFZ27105.1"/>
    </source>
</evidence>
<dbReference type="eggNOG" id="ENOG502Z9VW">
    <property type="taxonomic scope" value="Bacteria"/>
</dbReference>
<proteinExistence type="predicted"/>
<dbReference type="HOGENOM" id="CLU_540663_0_0_3"/>
<evidence type="ECO:0000256" key="1">
    <source>
        <dbReference type="SAM" id="MobiDB-lite"/>
    </source>
</evidence>
<evidence type="ECO:0000313" key="3">
    <source>
        <dbReference type="Proteomes" id="UP000010475"/>
    </source>
</evidence>
<dbReference type="RefSeq" id="WP_015210340.1">
    <property type="nucleotide sequence ID" value="NC_019757.1"/>
</dbReference>
<gene>
    <name evidence="2" type="ORF">Cylst_5059</name>
</gene>
<organism evidence="2 3">
    <name type="scientific">Cylindrospermum stagnale PCC 7417</name>
    <dbReference type="NCBI Taxonomy" id="56107"/>
    <lineage>
        <taxon>Bacteria</taxon>
        <taxon>Bacillati</taxon>
        <taxon>Cyanobacteriota</taxon>
        <taxon>Cyanophyceae</taxon>
        <taxon>Nostocales</taxon>
        <taxon>Nostocaceae</taxon>
        <taxon>Cylindrospermum</taxon>
    </lineage>
</organism>
<dbReference type="KEGG" id="csg:Cylst_5059"/>
<dbReference type="Proteomes" id="UP000010475">
    <property type="component" value="Chromosome"/>
</dbReference>
<feature type="region of interest" description="Disordered" evidence="1">
    <location>
        <begin position="185"/>
        <end position="205"/>
    </location>
</feature>
<reference evidence="2 3" key="1">
    <citation type="submission" date="2012-06" db="EMBL/GenBank/DDBJ databases">
        <title>Finished chromosome of genome of Cylindrospermum stagnale PCC 7417.</title>
        <authorList>
            <consortium name="US DOE Joint Genome Institute"/>
            <person name="Gugger M."/>
            <person name="Coursin T."/>
            <person name="Rippka R."/>
            <person name="Tandeau De Marsac N."/>
            <person name="Huntemann M."/>
            <person name="Wei C.-L."/>
            <person name="Han J."/>
            <person name="Detter J.C."/>
            <person name="Han C."/>
            <person name="Tapia R."/>
            <person name="Chen A."/>
            <person name="Kyrpides N."/>
            <person name="Mavromatis K."/>
            <person name="Markowitz V."/>
            <person name="Szeto E."/>
            <person name="Ivanova N."/>
            <person name="Pagani I."/>
            <person name="Pati A."/>
            <person name="Goodwin L."/>
            <person name="Nordberg H.P."/>
            <person name="Cantor M.N."/>
            <person name="Hua S.X."/>
            <person name="Woyke T."/>
            <person name="Kerfeld C.A."/>
        </authorList>
    </citation>
    <scope>NUCLEOTIDE SEQUENCE [LARGE SCALE GENOMIC DNA]</scope>
    <source>
        <strain evidence="2 3">PCC 7417</strain>
    </source>
</reference>
<dbReference type="PATRIC" id="fig|56107.3.peg.5555"/>
<accession>K9X3A2</accession>
<name>K9X3A2_9NOST</name>
<dbReference type="STRING" id="56107.Cylst_5059"/>
<sequence>MRQIFLELLLSFSLTSPDIRLVQEHRTPSDLNYNLATEAVGEDFYTTASRLVQQQIYLIARLEQALTEPDPNRMRSVRGQLTIQTKSVEGFLRRQYSSPKTLCTPPRADSSINLSPEPVQLTESQAQIYCSLYASSQELLKLSPVIDQLLSRRGELALVRQLPLVTGERQFDPVLPLAPVQRPNLGKPATPFSTREPDLTPSPLPIVGRDTKTAIANYQPPIQPAIAPLAEALTTLKAASKLLKAARGAFSRETQFIDPQETAATLDRFAYDIDPQEPQTYAKLLELSNTGIFRVLPDSAYRRQLNTLQNRLQASVSQRYPFPSLGENKEGFSPSLALQMDGDNFHLVHQGVDYGFMVDVGDIPLEKLDGRLQAISSPTREFFLNYQPPQQLEALQADRQRFLTGKNQNWQQSQVILADAKAELNHTYVVRSLQFQLPEIILSRQLIQEQNSRSRAQLGQLQSSDLILAFRPVRRRKDGSYTVIWRVLNRLPAPTVEDLANYLK</sequence>
<dbReference type="AlphaFoldDB" id="K9X3A2"/>